<dbReference type="GO" id="GO:0020037">
    <property type="term" value="F:heme binding"/>
    <property type="evidence" value="ECO:0007669"/>
    <property type="project" value="TreeGrafter"/>
</dbReference>
<evidence type="ECO:0000256" key="7">
    <source>
        <dbReference type="SAM" id="SignalP"/>
    </source>
</evidence>
<feature type="transmembrane region" description="Helical" evidence="6">
    <location>
        <begin position="416"/>
        <end position="442"/>
    </location>
</feature>
<keyword evidence="5" id="KW-0408">Iron</keyword>
<dbReference type="CDD" id="cd08760">
    <property type="entry name" value="Cyt_b561_FRRS1_like"/>
    <property type="match status" value="1"/>
</dbReference>
<evidence type="ECO:0000313" key="10">
    <source>
        <dbReference type="EMBL" id="CAD8078937.1"/>
    </source>
</evidence>
<keyword evidence="6" id="KW-0812">Transmembrane</keyword>
<evidence type="ECO:0000256" key="1">
    <source>
        <dbReference type="ARBA" id="ARBA00001970"/>
    </source>
</evidence>
<evidence type="ECO:0000256" key="6">
    <source>
        <dbReference type="SAM" id="Phobius"/>
    </source>
</evidence>
<feature type="domain" description="Cytochrome b5 heme-binding" evidence="8">
    <location>
        <begin position="503"/>
        <end position="585"/>
    </location>
</feature>
<dbReference type="SMART" id="SM01117">
    <property type="entry name" value="Cyt-b5"/>
    <property type="match status" value="1"/>
</dbReference>
<keyword evidence="11" id="KW-1185">Reference proteome</keyword>
<dbReference type="SMART" id="SM00664">
    <property type="entry name" value="DoH"/>
    <property type="match status" value="1"/>
</dbReference>
<protein>
    <recommendedName>
        <fullName evidence="12">DOMON domain protein</fullName>
    </recommendedName>
</protein>
<comment type="subcellular location">
    <subcellularLocation>
        <location evidence="2">Membrane</location>
        <topology evidence="2">Multi-pass membrane protein</topology>
    </subcellularLocation>
</comment>
<feature type="transmembrane region" description="Helical" evidence="6">
    <location>
        <begin position="381"/>
        <end position="404"/>
    </location>
</feature>
<comment type="cofactor">
    <cofactor evidence="1">
        <name>heme b</name>
        <dbReference type="ChEBI" id="CHEBI:60344"/>
    </cofactor>
</comment>
<evidence type="ECO:0008006" key="12">
    <source>
        <dbReference type="Google" id="ProtNLM"/>
    </source>
</evidence>
<comment type="caution">
    <text evidence="10">The sequence shown here is derived from an EMBL/GenBank/DDBJ whole genome shotgun (WGS) entry which is preliminary data.</text>
</comment>
<feature type="transmembrane region" description="Helical" evidence="6">
    <location>
        <begin position="448"/>
        <end position="470"/>
    </location>
</feature>
<dbReference type="InterPro" id="IPR045150">
    <property type="entry name" value="CYB561D1/2"/>
</dbReference>
<feature type="domain" description="DOMON" evidence="9">
    <location>
        <begin position="158"/>
        <end position="273"/>
    </location>
</feature>
<keyword evidence="7" id="KW-0732">Signal</keyword>
<proteinExistence type="predicted"/>
<dbReference type="Pfam" id="PF03351">
    <property type="entry name" value="DOMON"/>
    <property type="match status" value="1"/>
</dbReference>
<evidence type="ECO:0000259" key="9">
    <source>
        <dbReference type="PROSITE" id="PS50836"/>
    </source>
</evidence>
<keyword evidence="6" id="KW-0472">Membrane</keyword>
<accession>A0A8S1MEU3</accession>
<dbReference type="PROSITE" id="PS50836">
    <property type="entry name" value="DOMON"/>
    <property type="match status" value="1"/>
</dbReference>
<dbReference type="Proteomes" id="UP000692954">
    <property type="component" value="Unassembled WGS sequence"/>
</dbReference>
<evidence type="ECO:0000256" key="2">
    <source>
        <dbReference type="ARBA" id="ARBA00004141"/>
    </source>
</evidence>
<dbReference type="OrthoDB" id="298365at2759"/>
<evidence type="ECO:0000259" key="8">
    <source>
        <dbReference type="PROSITE" id="PS50255"/>
    </source>
</evidence>
<dbReference type="PANTHER" id="PTHR15422:SF24">
    <property type="entry name" value="DOMON RELATED DOMAIN-CONTAINING PROTEIN"/>
    <property type="match status" value="1"/>
</dbReference>
<dbReference type="GO" id="GO:0140575">
    <property type="term" value="F:transmembrane monodehydroascorbate reductase activity"/>
    <property type="evidence" value="ECO:0007669"/>
    <property type="project" value="InterPro"/>
</dbReference>
<feature type="chain" id="PRO_5035845955" description="DOMON domain protein" evidence="7">
    <location>
        <begin position="19"/>
        <end position="881"/>
    </location>
</feature>
<dbReference type="PROSITE" id="PS50255">
    <property type="entry name" value="CYTOCHROME_B5_2"/>
    <property type="match status" value="1"/>
</dbReference>
<keyword evidence="6" id="KW-1133">Transmembrane helix</keyword>
<dbReference type="GO" id="GO:0046872">
    <property type="term" value="F:metal ion binding"/>
    <property type="evidence" value="ECO:0007669"/>
    <property type="project" value="UniProtKB-KW"/>
</dbReference>
<dbReference type="PANTHER" id="PTHR15422">
    <property type="entry name" value="OS05G0565100 PROTEIN"/>
    <property type="match status" value="1"/>
</dbReference>
<dbReference type="GO" id="GO:0016020">
    <property type="term" value="C:membrane"/>
    <property type="evidence" value="ECO:0007669"/>
    <property type="project" value="UniProtKB-SubCell"/>
</dbReference>
<dbReference type="AlphaFoldDB" id="A0A8S1MEU3"/>
<dbReference type="CDD" id="cd09631">
    <property type="entry name" value="DOMON_DOH"/>
    <property type="match status" value="1"/>
</dbReference>
<dbReference type="InterPro" id="IPR001199">
    <property type="entry name" value="Cyt_B5-like_heme/steroid-bd"/>
</dbReference>
<gene>
    <name evidence="10" type="ORF">PSON_ATCC_30995.1.T0380200</name>
</gene>
<keyword evidence="4" id="KW-0479">Metal-binding</keyword>
<feature type="signal peptide" evidence="7">
    <location>
        <begin position="1"/>
        <end position="18"/>
    </location>
</feature>
<feature type="transmembrane region" description="Helical" evidence="6">
    <location>
        <begin position="305"/>
        <end position="327"/>
    </location>
</feature>
<organism evidence="10 11">
    <name type="scientific">Paramecium sonneborni</name>
    <dbReference type="NCBI Taxonomy" id="65129"/>
    <lineage>
        <taxon>Eukaryota</taxon>
        <taxon>Sar</taxon>
        <taxon>Alveolata</taxon>
        <taxon>Ciliophora</taxon>
        <taxon>Intramacronucleata</taxon>
        <taxon>Oligohymenophorea</taxon>
        <taxon>Peniculida</taxon>
        <taxon>Parameciidae</taxon>
        <taxon>Paramecium</taxon>
    </lineage>
</organism>
<reference evidence="10" key="1">
    <citation type="submission" date="2021-01" db="EMBL/GenBank/DDBJ databases">
        <authorList>
            <consortium name="Genoscope - CEA"/>
            <person name="William W."/>
        </authorList>
    </citation>
    <scope>NUCLEOTIDE SEQUENCE</scope>
</reference>
<evidence type="ECO:0000313" key="11">
    <source>
        <dbReference type="Proteomes" id="UP000692954"/>
    </source>
</evidence>
<evidence type="ECO:0000256" key="4">
    <source>
        <dbReference type="ARBA" id="ARBA00022723"/>
    </source>
</evidence>
<feature type="transmembrane region" description="Helical" evidence="6">
    <location>
        <begin position="339"/>
        <end position="361"/>
    </location>
</feature>
<dbReference type="EMBL" id="CAJJDN010000038">
    <property type="protein sequence ID" value="CAD8078937.1"/>
    <property type="molecule type" value="Genomic_DNA"/>
</dbReference>
<evidence type="ECO:0000256" key="3">
    <source>
        <dbReference type="ARBA" id="ARBA00022617"/>
    </source>
</evidence>
<dbReference type="Pfam" id="PF00173">
    <property type="entry name" value="Cyt-b5"/>
    <property type="match status" value="1"/>
</dbReference>
<dbReference type="InterPro" id="IPR005018">
    <property type="entry name" value="DOMON_domain"/>
</dbReference>
<dbReference type="InterPro" id="IPR045266">
    <property type="entry name" value="DOH_DOMON"/>
</dbReference>
<keyword evidence="3" id="KW-0349">Heme</keyword>
<name>A0A8S1MEU3_9CILI</name>
<sequence>MNFTILASLLWIIMNCQAQQIAQTVEMYDNEKLLNVQIILPQQFDFQLSYYNNKTHSFEIVNCSNLQKCECESTKFRNFYCFQDNEEYHFYFQKLPYIDGDRILGKEEMSKYQNGQEMNRNSHFRILDLEQYLEKSVAAQSVTYSDIDLTSSLQLGSNELYMKWEIYTNGSFEMAIDYNKLNWIGFGFCPTMSNCDMIVLYVQQNAVIVMDTYSYGQSTPRTDKSNDIDIVSYAVNQTGYKVRFNRKLDTGDTADQVLVKGNKYTFCMAWSGADQMEMHSEWYNFDITFDNGIVGQAQLSSGDGILYYVHAIVLFIAWGIVADFGIIIGRFFKSINSYLWIHAICFIFVDLSTLVLVILMLFVGGSEGSTTEDGALEAHKIIAIVLGITVVIQHVLGVIVKHLLEATEKQNRQILFTIRIIHVILGTIMYLAAKVDIILGFVKNEEKILLALGIIWTVLLILIRIGLEIYKSFNSSIRNKIAPQKIQPLNETQTKLLKLLQGNHQTSDILKELPNIKWVLLNQDVYDLTDYQHPGGNFIISNVNGQEISRYFYGAFALESTTMEPYTHSQFAYQTLQKRYIGTLQNVNTNNSNPSSYWDLIEKVDLSSNIALFQFANSNFSINLRQNIQDLGQHFSITLQEIGGKVRLYTKVLCMSTPYSNFRNQIINYIENKSNQLPALQFDKINTLPLIIKKYNFPNALSAQIFQHQGNFWIQGPFGRGLELQSNSKCVAFVGGTGLLPFLDLLDHLLIKSIYLTNKEKQSQIQSFFPQFDQLDESFEFTLLASFQNEDEFIGKEWIRKLYSISKTNNLKLFDMQIRYSDSKLDTIIPAFRGRFSEDFVKQHLGDYNKKVYICGPPNMIYSLTQIISKTEQDQTKVMIV</sequence>
<evidence type="ECO:0000256" key="5">
    <source>
        <dbReference type="ARBA" id="ARBA00023004"/>
    </source>
</evidence>